<evidence type="ECO:0000256" key="2">
    <source>
        <dbReference type="ARBA" id="ARBA00023015"/>
    </source>
</evidence>
<evidence type="ECO:0000259" key="6">
    <source>
        <dbReference type="PROSITE" id="PS50048"/>
    </source>
</evidence>
<protein>
    <recommendedName>
        <fullName evidence="6">Zn(2)-C6 fungal-type domain-containing protein</fullName>
    </recommendedName>
</protein>
<dbReference type="InterPro" id="IPR051127">
    <property type="entry name" value="Fungal_SecMet_Regulators"/>
</dbReference>
<reference evidence="7 8" key="1">
    <citation type="submission" date="2015-01" db="EMBL/GenBank/DDBJ databases">
        <title>The Genome Sequence of Exophiala oligosperma CBS72588.</title>
        <authorList>
            <consortium name="The Broad Institute Genomics Platform"/>
            <person name="Cuomo C."/>
            <person name="de Hoog S."/>
            <person name="Gorbushina A."/>
            <person name="Stielow B."/>
            <person name="Teixiera M."/>
            <person name="Abouelleil A."/>
            <person name="Chapman S.B."/>
            <person name="Priest M."/>
            <person name="Young S.K."/>
            <person name="Wortman J."/>
            <person name="Nusbaum C."/>
            <person name="Birren B."/>
        </authorList>
    </citation>
    <scope>NUCLEOTIDE SEQUENCE [LARGE SCALE GENOMIC DNA]</scope>
    <source>
        <strain evidence="7 8">CBS 72588</strain>
    </source>
</reference>
<dbReference type="HOGENOM" id="CLU_023457_0_0_1"/>
<dbReference type="GO" id="GO:0000981">
    <property type="term" value="F:DNA-binding transcription factor activity, RNA polymerase II-specific"/>
    <property type="evidence" value="ECO:0007669"/>
    <property type="project" value="InterPro"/>
</dbReference>
<evidence type="ECO:0000256" key="1">
    <source>
        <dbReference type="ARBA" id="ARBA00022723"/>
    </source>
</evidence>
<keyword evidence="4" id="KW-0804">Transcription</keyword>
<dbReference type="SUPFAM" id="SSF57701">
    <property type="entry name" value="Zn2/Cys6 DNA-binding domain"/>
    <property type="match status" value="1"/>
</dbReference>
<dbReference type="EMBL" id="KN847340">
    <property type="protein sequence ID" value="KIW39378.1"/>
    <property type="molecule type" value="Genomic_DNA"/>
</dbReference>
<dbReference type="GO" id="GO:0006351">
    <property type="term" value="P:DNA-templated transcription"/>
    <property type="evidence" value="ECO:0007669"/>
    <property type="project" value="InterPro"/>
</dbReference>
<evidence type="ECO:0000256" key="4">
    <source>
        <dbReference type="ARBA" id="ARBA00023163"/>
    </source>
</evidence>
<dbReference type="InterPro" id="IPR007219">
    <property type="entry name" value="XnlR_reg_dom"/>
</dbReference>
<dbReference type="STRING" id="215243.A0A0D2D8B8"/>
<evidence type="ECO:0000256" key="3">
    <source>
        <dbReference type="ARBA" id="ARBA00023125"/>
    </source>
</evidence>
<evidence type="ECO:0000313" key="8">
    <source>
        <dbReference type="Proteomes" id="UP000053342"/>
    </source>
</evidence>
<proteinExistence type="predicted"/>
<dbReference type="PROSITE" id="PS00463">
    <property type="entry name" value="ZN2_CY6_FUNGAL_1"/>
    <property type="match status" value="1"/>
</dbReference>
<dbReference type="PANTHER" id="PTHR47424">
    <property type="entry name" value="REGULATORY PROTEIN GAL4"/>
    <property type="match status" value="1"/>
</dbReference>
<organism evidence="7 8">
    <name type="scientific">Exophiala oligosperma</name>
    <dbReference type="NCBI Taxonomy" id="215243"/>
    <lineage>
        <taxon>Eukaryota</taxon>
        <taxon>Fungi</taxon>
        <taxon>Dikarya</taxon>
        <taxon>Ascomycota</taxon>
        <taxon>Pezizomycotina</taxon>
        <taxon>Eurotiomycetes</taxon>
        <taxon>Chaetothyriomycetidae</taxon>
        <taxon>Chaetothyriales</taxon>
        <taxon>Herpotrichiellaceae</taxon>
        <taxon>Exophiala</taxon>
    </lineage>
</organism>
<keyword evidence="2" id="KW-0805">Transcription regulation</keyword>
<dbReference type="Proteomes" id="UP000053342">
    <property type="component" value="Unassembled WGS sequence"/>
</dbReference>
<keyword evidence="3" id="KW-0238">DNA-binding</keyword>
<dbReference type="OrthoDB" id="3266505at2759"/>
<dbReference type="RefSeq" id="XP_016259594.1">
    <property type="nucleotide sequence ID" value="XM_016410572.1"/>
</dbReference>
<accession>A0A0D2D8B8</accession>
<dbReference type="VEuPathDB" id="FungiDB:PV06_09154"/>
<dbReference type="PROSITE" id="PS50048">
    <property type="entry name" value="ZN2_CY6_FUNGAL_2"/>
    <property type="match status" value="1"/>
</dbReference>
<dbReference type="GO" id="GO:0003677">
    <property type="term" value="F:DNA binding"/>
    <property type="evidence" value="ECO:0007669"/>
    <property type="project" value="UniProtKB-KW"/>
</dbReference>
<evidence type="ECO:0000313" key="7">
    <source>
        <dbReference type="EMBL" id="KIW39378.1"/>
    </source>
</evidence>
<dbReference type="InterPro" id="IPR001138">
    <property type="entry name" value="Zn2Cys6_DnaBD"/>
</dbReference>
<name>A0A0D2D8B8_9EURO</name>
<keyword evidence="8" id="KW-1185">Reference proteome</keyword>
<evidence type="ECO:0000256" key="5">
    <source>
        <dbReference type="ARBA" id="ARBA00023242"/>
    </source>
</evidence>
<feature type="domain" description="Zn(2)-C6 fungal-type" evidence="6">
    <location>
        <begin position="54"/>
        <end position="85"/>
    </location>
</feature>
<dbReference type="AlphaFoldDB" id="A0A0D2D8B8"/>
<dbReference type="CDD" id="cd12148">
    <property type="entry name" value="fungal_TF_MHR"/>
    <property type="match status" value="1"/>
</dbReference>
<dbReference type="GeneID" id="27361228"/>
<dbReference type="PANTHER" id="PTHR47424:SF6">
    <property type="entry name" value="PROLINE UTILIZATION TRANS-ACTIVATOR"/>
    <property type="match status" value="1"/>
</dbReference>
<dbReference type="InterPro" id="IPR036864">
    <property type="entry name" value="Zn2-C6_fun-type_DNA-bd_sf"/>
</dbReference>
<dbReference type="GO" id="GO:0008270">
    <property type="term" value="F:zinc ion binding"/>
    <property type="evidence" value="ECO:0007669"/>
    <property type="project" value="InterPro"/>
</dbReference>
<sequence>MSLFKDIIVETKGINRSQIGRSRRRNAMLPGKVQSSKRNRPHVPLENRKRTVQACIQCRTSKKKCRPGPRNQCASCARSRQACVFESIPPRQHETQRESPKVTNSPQDDLFRWANMANDISARFNEICPGNALDPNHFSIISGLFREAVAGQGQRLDLSHDASDHETTSPRSGVEREMLISEQGFLTAVSETIAPDHPQNDKSASPVHNLQHHQDSRLLVAGIAKLPPYREAVSLTDVFFTYLESNWYYFDEGWFRGLLVQVYREEPLAPQIHCTTLCLVFLVLALGESFLHVNQSSPADLRQQDLALDELPGIHFYQVAMELMPSVLSTTTVESVQCCLLKALYTLPTQNSSYFYTYSGLALRLAVSLSLHLNTTDNKVTPESREVSTRVFWTAYCIERRSSVVMGFPTMLQMKDITAPLPQKRPDLDKLRPQKVDRLIAFTKLTLVLNKVTDASPVDENSDKFSWACSTLEGWKRSLPAHLVALDTLSLRATAHLDIMYQIIWIYIGRAALLRLVRKRLRQSDGGGKSDLSTTEKLADKCVNAAHTIIEWINLLSSHNKLAKFSWTDFHSCSSAIIVILLNEVLRTRDLSSSTIDHGIDALRFMASGSRLARDGLHLVERLRASVRKHKASGQNGPTLVARNDNAAAEAPGLSLTQDTGAEYTPSDFSNFDPALFSDLEPSLLQYSSQDLSLFGFDGFFPTDEADGSLWSWDDPMNPALPW</sequence>
<dbReference type="Gene3D" id="4.10.240.10">
    <property type="entry name" value="Zn(2)-C6 fungal-type DNA-binding domain"/>
    <property type="match status" value="1"/>
</dbReference>
<keyword evidence="5" id="KW-0539">Nucleus</keyword>
<dbReference type="SMART" id="SM00906">
    <property type="entry name" value="Fungal_trans"/>
    <property type="match status" value="1"/>
</dbReference>
<dbReference type="CDD" id="cd00067">
    <property type="entry name" value="GAL4"/>
    <property type="match status" value="1"/>
</dbReference>
<dbReference type="SMART" id="SM00066">
    <property type="entry name" value="GAL4"/>
    <property type="match status" value="1"/>
</dbReference>
<keyword evidence="1" id="KW-0479">Metal-binding</keyword>
<gene>
    <name evidence="7" type="ORF">PV06_09154</name>
</gene>
<dbReference type="Pfam" id="PF04082">
    <property type="entry name" value="Fungal_trans"/>
    <property type="match status" value="1"/>
</dbReference>